<dbReference type="EMBL" id="SNRW01005404">
    <property type="protein sequence ID" value="KAA6385132.1"/>
    <property type="molecule type" value="Genomic_DNA"/>
</dbReference>
<protein>
    <submittedName>
        <fullName evidence="1">Uncharacterized protein</fullName>
    </submittedName>
</protein>
<name>A0A5J4VRH3_9EUKA</name>
<dbReference type="AlphaFoldDB" id="A0A5J4VRH3"/>
<dbReference type="Proteomes" id="UP000324800">
    <property type="component" value="Unassembled WGS sequence"/>
</dbReference>
<proteinExistence type="predicted"/>
<evidence type="ECO:0000313" key="2">
    <source>
        <dbReference type="Proteomes" id="UP000324800"/>
    </source>
</evidence>
<comment type="caution">
    <text evidence="1">The sequence shown here is derived from an EMBL/GenBank/DDBJ whole genome shotgun (WGS) entry which is preliminary data.</text>
</comment>
<sequence length="256" mass="29879">MSNNLLQTKGSYIIVSSNINDRRRVQIQTTGYDSYLLAPTYSLCGRSKEQVGSFSKGEPTSTITLGDVNVLITFVLQRDGDEFLIIQLQFNYLVDKGYPKEGENAWKVEMRDGDRNPWTSDNVIVRNPNGFYSIDGYCAVKSKDRFLLNQYYTKYLSKLQRLENKNRQWYEYNVKSPYSDYIEKGFYLFRQQVMAVLKQINHKIEENLFNQSEQRAVVVNAKNRAMELAMYTKLALYLWKHWIIPKYIGAITTEGT</sequence>
<reference evidence="1 2" key="1">
    <citation type="submission" date="2019-03" db="EMBL/GenBank/DDBJ databases">
        <title>Single cell metagenomics reveals metabolic interactions within the superorganism composed of flagellate Streblomastix strix and complex community of Bacteroidetes bacteria on its surface.</title>
        <authorList>
            <person name="Treitli S.C."/>
            <person name="Kolisko M."/>
            <person name="Husnik F."/>
            <person name="Keeling P."/>
            <person name="Hampl V."/>
        </authorList>
    </citation>
    <scope>NUCLEOTIDE SEQUENCE [LARGE SCALE GENOMIC DNA]</scope>
    <source>
        <strain evidence="1">ST1C</strain>
    </source>
</reference>
<evidence type="ECO:0000313" key="1">
    <source>
        <dbReference type="EMBL" id="KAA6385132.1"/>
    </source>
</evidence>
<gene>
    <name evidence="1" type="ORF">EZS28_019341</name>
</gene>
<accession>A0A5J4VRH3</accession>
<organism evidence="1 2">
    <name type="scientific">Streblomastix strix</name>
    <dbReference type="NCBI Taxonomy" id="222440"/>
    <lineage>
        <taxon>Eukaryota</taxon>
        <taxon>Metamonada</taxon>
        <taxon>Preaxostyla</taxon>
        <taxon>Oxymonadida</taxon>
        <taxon>Streblomastigidae</taxon>
        <taxon>Streblomastix</taxon>
    </lineage>
</organism>